<keyword evidence="2" id="KW-1003">Cell membrane</keyword>
<feature type="transmembrane region" description="Helical" evidence="8">
    <location>
        <begin position="121"/>
        <end position="140"/>
    </location>
</feature>
<evidence type="ECO:0000256" key="4">
    <source>
        <dbReference type="ARBA" id="ARBA00022692"/>
    </source>
</evidence>
<evidence type="ECO:0000256" key="3">
    <source>
        <dbReference type="ARBA" id="ARBA00022519"/>
    </source>
</evidence>
<comment type="subcellular location">
    <subcellularLocation>
        <location evidence="1">Cell membrane</location>
        <topology evidence="1">Multi-pass membrane protein</topology>
    </subcellularLocation>
</comment>
<evidence type="ECO:0000256" key="5">
    <source>
        <dbReference type="ARBA" id="ARBA00022989"/>
    </source>
</evidence>
<dbReference type="PROSITE" id="PS51257">
    <property type="entry name" value="PROKAR_LIPOPROTEIN"/>
    <property type="match status" value="1"/>
</dbReference>
<evidence type="ECO:0000256" key="7">
    <source>
        <dbReference type="ARBA" id="ARBA00034125"/>
    </source>
</evidence>
<evidence type="ECO:0000256" key="1">
    <source>
        <dbReference type="ARBA" id="ARBA00004651"/>
    </source>
</evidence>
<evidence type="ECO:0000259" key="9">
    <source>
        <dbReference type="Pfam" id="PF12821"/>
    </source>
</evidence>
<dbReference type="InterPro" id="IPR050539">
    <property type="entry name" value="ThrE_Dicarb/AminoAcid_Exp"/>
</dbReference>
<organism evidence="10 11">
    <name type="scientific">Candidatus Gallacutalibacter pullicola</name>
    <dbReference type="NCBI Taxonomy" id="2840830"/>
    <lineage>
        <taxon>Bacteria</taxon>
        <taxon>Bacillati</taxon>
        <taxon>Bacillota</taxon>
        <taxon>Clostridia</taxon>
        <taxon>Eubacteriales</taxon>
        <taxon>Candidatus Gallacutalibacter</taxon>
    </lineage>
</organism>
<feature type="transmembrane region" description="Helical" evidence="8">
    <location>
        <begin position="6"/>
        <end position="23"/>
    </location>
</feature>
<dbReference type="PANTHER" id="PTHR34390:SF1">
    <property type="entry name" value="SUCCINATE TRANSPORTER SUBUNIT YJJB-RELATED"/>
    <property type="match status" value="1"/>
</dbReference>
<dbReference type="GO" id="GO:0005886">
    <property type="term" value="C:plasma membrane"/>
    <property type="evidence" value="ECO:0007669"/>
    <property type="project" value="UniProtKB-SubCell"/>
</dbReference>
<evidence type="ECO:0000313" key="10">
    <source>
        <dbReference type="EMBL" id="HIR57548.1"/>
    </source>
</evidence>
<keyword evidence="3" id="KW-0997">Cell inner membrane</keyword>
<reference evidence="10" key="1">
    <citation type="submission" date="2020-10" db="EMBL/GenBank/DDBJ databases">
        <authorList>
            <person name="Gilroy R."/>
        </authorList>
    </citation>
    <scope>NUCLEOTIDE SEQUENCE</scope>
    <source>
        <strain evidence="10">ChiSjej1B19-7085</strain>
    </source>
</reference>
<reference evidence="10" key="2">
    <citation type="journal article" date="2021" name="PeerJ">
        <title>Extensive microbial diversity within the chicken gut microbiome revealed by metagenomics and culture.</title>
        <authorList>
            <person name="Gilroy R."/>
            <person name="Ravi A."/>
            <person name="Getino M."/>
            <person name="Pursley I."/>
            <person name="Horton D.L."/>
            <person name="Alikhan N.F."/>
            <person name="Baker D."/>
            <person name="Gharbi K."/>
            <person name="Hall N."/>
            <person name="Watson M."/>
            <person name="Adriaenssens E.M."/>
            <person name="Foster-Nyarko E."/>
            <person name="Jarju S."/>
            <person name="Secka A."/>
            <person name="Antonio M."/>
            <person name="Oren A."/>
            <person name="Chaudhuri R.R."/>
            <person name="La Ragione R."/>
            <person name="Hildebrand F."/>
            <person name="Pallen M.J."/>
        </authorList>
    </citation>
    <scope>NUCLEOTIDE SEQUENCE</scope>
    <source>
        <strain evidence="10">ChiSjej1B19-7085</strain>
    </source>
</reference>
<accession>A0A9D1J1Q5</accession>
<dbReference type="EMBL" id="DVHF01000086">
    <property type="protein sequence ID" value="HIR57548.1"/>
    <property type="molecule type" value="Genomic_DNA"/>
</dbReference>
<dbReference type="Pfam" id="PF12821">
    <property type="entry name" value="ThrE_2"/>
    <property type="match status" value="1"/>
</dbReference>
<sequence>MEFLRQILPCFYAFAACLPYCILCNIRGRTALYASLGGAAGWIVYLLFGFAGNDIFQYFAAAIAITAYSEIFARVQKTPATVYLIVSLLPLVPGGGIYYTMEYCISGDTQNFLQTGLHTMAITGVLALGILLVSSAMNVIKMIRDGCHLGKG</sequence>
<dbReference type="Proteomes" id="UP000886785">
    <property type="component" value="Unassembled WGS sequence"/>
</dbReference>
<dbReference type="PANTHER" id="PTHR34390">
    <property type="entry name" value="UPF0442 PROTEIN YJJB-RELATED"/>
    <property type="match status" value="1"/>
</dbReference>
<dbReference type="InterPro" id="IPR024528">
    <property type="entry name" value="ThrE_2"/>
</dbReference>
<dbReference type="AlphaFoldDB" id="A0A9D1J1Q5"/>
<keyword evidence="5 8" id="KW-1133">Transmembrane helix</keyword>
<keyword evidence="4 8" id="KW-0812">Transmembrane</keyword>
<evidence type="ECO:0000256" key="6">
    <source>
        <dbReference type="ARBA" id="ARBA00023136"/>
    </source>
</evidence>
<name>A0A9D1J1Q5_9FIRM</name>
<feature type="transmembrane region" description="Helical" evidence="8">
    <location>
        <begin position="55"/>
        <end position="73"/>
    </location>
</feature>
<feature type="transmembrane region" description="Helical" evidence="8">
    <location>
        <begin position="80"/>
        <end position="101"/>
    </location>
</feature>
<comment type="caution">
    <text evidence="10">The sequence shown here is derived from an EMBL/GenBank/DDBJ whole genome shotgun (WGS) entry which is preliminary data.</text>
</comment>
<evidence type="ECO:0000256" key="2">
    <source>
        <dbReference type="ARBA" id="ARBA00022475"/>
    </source>
</evidence>
<gene>
    <name evidence="10" type="ORF">IAA54_07740</name>
</gene>
<comment type="similarity">
    <text evidence="7">Belongs to the ThrE exporter (TC 2.A.79) family.</text>
</comment>
<feature type="domain" description="Threonine/Serine exporter ThrE" evidence="9">
    <location>
        <begin position="10"/>
        <end position="135"/>
    </location>
</feature>
<dbReference type="GO" id="GO:0015744">
    <property type="term" value="P:succinate transport"/>
    <property type="evidence" value="ECO:0007669"/>
    <property type="project" value="TreeGrafter"/>
</dbReference>
<evidence type="ECO:0000256" key="8">
    <source>
        <dbReference type="SAM" id="Phobius"/>
    </source>
</evidence>
<keyword evidence="6 8" id="KW-0472">Membrane</keyword>
<proteinExistence type="inferred from homology"/>
<feature type="transmembrane region" description="Helical" evidence="8">
    <location>
        <begin position="30"/>
        <end position="49"/>
    </location>
</feature>
<protein>
    <submittedName>
        <fullName evidence="10">Threonine/serine exporter family protein</fullName>
    </submittedName>
</protein>
<evidence type="ECO:0000313" key="11">
    <source>
        <dbReference type="Proteomes" id="UP000886785"/>
    </source>
</evidence>